<evidence type="ECO:0000313" key="10">
    <source>
        <dbReference type="Proteomes" id="UP000595437"/>
    </source>
</evidence>
<dbReference type="GO" id="GO:0003713">
    <property type="term" value="F:transcription coactivator activity"/>
    <property type="evidence" value="ECO:0007669"/>
    <property type="project" value="TreeGrafter"/>
</dbReference>
<sequence>VNSNEFEFDLPNLEDINSGDDGGMDINFGDLFEESYDNAMSPGSPGKRNSQPASPGGGKGDAFRYGQEEPGERIEILQQPLALGYLVSTAKTGVMPRWFWASCPHLETSALHINITSIHSGVDDGLTPQTAASGRVHSLDSNYTTDVL</sequence>
<gene>
    <name evidence="9" type="ORF">FKW44_016246</name>
</gene>
<feature type="non-terminal residue" evidence="9">
    <location>
        <position position="148"/>
    </location>
</feature>
<accession>A0A7T8H250</accession>
<comment type="similarity">
    <text evidence="2">Belongs to the Mediator complex subunit 13 family.</text>
</comment>
<feature type="non-terminal residue" evidence="9">
    <location>
        <position position="1"/>
    </location>
</feature>
<dbReference type="PANTHER" id="PTHR48249">
    <property type="entry name" value="MEDIATOR OF RNA POLYMERASE II TRANSCRIPTION SUBUNIT 13"/>
    <property type="match status" value="1"/>
</dbReference>
<dbReference type="PANTHER" id="PTHR48249:SF3">
    <property type="entry name" value="MEDIATOR OF RNA POLYMERASE II TRANSCRIPTION SUBUNIT 13"/>
    <property type="match status" value="1"/>
</dbReference>
<organism evidence="9 10">
    <name type="scientific">Caligus rogercresseyi</name>
    <name type="common">Sea louse</name>
    <dbReference type="NCBI Taxonomy" id="217165"/>
    <lineage>
        <taxon>Eukaryota</taxon>
        <taxon>Metazoa</taxon>
        <taxon>Ecdysozoa</taxon>
        <taxon>Arthropoda</taxon>
        <taxon>Crustacea</taxon>
        <taxon>Multicrustacea</taxon>
        <taxon>Hexanauplia</taxon>
        <taxon>Copepoda</taxon>
        <taxon>Siphonostomatoida</taxon>
        <taxon>Caligidae</taxon>
        <taxon>Caligus</taxon>
    </lineage>
</organism>
<keyword evidence="5" id="KW-0805">Transcription regulation</keyword>
<evidence type="ECO:0000256" key="8">
    <source>
        <dbReference type="SAM" id="MobiDB-lite"/>
    </source>
</evidence>
<dbReference type="GO" id="GO:0016592">
    <property type="term" value="C:mediator complex"/>
    <property type="evidence" value="ECO:0007669"/>
    <property type="project" value="TreeGrafter"/>
</dbReference>
<keyword evidence="4" id="KW-0678">Repressor</keyword>
<evidence type="ECO:0000256" key="6">
    <source>
        <dbReference type="ARBA" id="ARBA00023163"/>
    </source>
</evidence>
<dbReference type="GO" id="GO:0045944">
    <property type="term" value="P:positive regulation of transcription by RNA polymerase II"/>
    <property type="evidence" value="ECO:0007669"/>
    <property type="project" value="TreeGrafter"/>
</dbReference>
<protein>
    <recommendedName>
        <fullName evidence="3">Mediator of RNA polymerase II transcription subunit 13</fullName>
    </recommendedName>
</protein>
<name>A0A7T8H250_CALRO</name>
<proteinExistence type="inferred from homology"/>
<evidence type="ECO:0000256" key="2">
    <source>
        <dbReference type="ARBA" id="ARBA00009354"/>
    </source>
</evidence>
<evidence type="ECO:0000256" key="7">
    <source>
        <dbReference type="ARBA" id="ARBA00023242"/>
    </source>
</evidence>
<comment type="subcellular location">
    <subcellularLocation>
        <location evidence="1">Nucleus</location>
    </subcellularLocation>
</comment>
<dbReference type="Proteomes" id="UP000595437">
    <property type="component" value="Chromosome 11"/>
</dbReference>
<evidence type="ECO:0000256" key="5">
    <source>
        <dbReference type="ARBA" id="ARBA00023015"/>
    </source>
</evidence>
<keyword evidence="10" id="KW-1185">Reference proteome</keyword>
<dbReference type="InterPro" id="IPR051139">
    <property type="entry name" value="Mediator_complx_sub13"/>
</dbReference>
<dbReference type="AlphaFoldDB" id="A0A7T8H250"/>
<dbReference type="EMBL" id="CP045900">
    <property type="protein sequence ID" value="QQP41776.1"/>
    <property type="molecule type" value="Genomic_DNA"/>
</dbReference>
<evidence type="ECO:0000313" key="9">
    <source>
        <dbReference type="EMBL" id="QQP41776.1"/>
    </source>
</evidence>
<evidence type="ECO:0000256" key="4">
    <source>
        <dbReference type="ARBA" id="ARBA00022491"/>
    </source>
</evidence>
<keyword evidence="7" id="KW-0539">Nucleus</keyword>
<dbReference type="OrthoDB" id="103819at2759"/>
<feature type="region of interest" description="Disordered" evidence="8">
    <location>
        <begin position="1"/>
        <end position="69"/>
    </location>
</feature>
<evidence type="ECO:0000256" key="1">
    <source>
        <dbReference type="ARBA" id="ARBA00004123"/>
    </source>
</evidence>
<keyword evidence="6" id="KW-0804">Transcription</keyword>
<reference evidence="10" key="1">
    <citation type="submission" date="2021-01" db="EMBL/GenBank/DDBJ databases">
        <title>Caligus Genome Assembly.</title>
        <authorList>
            <person name="Gallardo-Escarate C."/>
        </authorList>
    </citation>
    <scope>NUCLEOTIDE SEQUENCE [LARGE SCALE GENOMIC DNA]</scope>
</reference>
<evidence type="ECO:0000256" key="3">
    <source>
        <dbReference type="ARBA" id="ARBA00019618"/>
    </source>
</evidence>